<keyword evidence="4" id="KW-1185">Reference proteome</keyword>
<evidence type="ECO:0000256" key="1">
    <source>
        <dbReference type="SAM" id="MobiDB-lite"/>
    </source>
</evidence>
<organism evidence="3 4">
    <name type="scientific">Streptomyces pratens</name>
    <dbReference type="NCBI Taxonomy" id="887456"/>
    <lineage>
        <taxon>Bacteria</taxon>
        <taxon>Bacillati</taxon>
        <taxon>Actinomycetota</taxon>
        <taxon>Actinomycetes</taxon>
        <taxon>Kitasatosporales</taxon>
        <taxon>Streptomycetaceae</taxon>
        <taxon>Streptomyces</taxon>
    </lineage>
</organism>
<evidence type="ECO:0000259" key="2">
    <source>
        <dbReference type="Pfam" id="PF09346"/>
    </source>
</evidence>
<reference evidence="4" key="1">
    <citation type="journal article" date="2019" name="Int. J. Syst. Evol. Microbiol.">
        <title>The Global Catalogue of Microorganisms (GCM) 10K type strain sequencing project: providing services to taxonomists for standard genome sequencing and annotation.</title>
        <authorList>
            <consortium name="The Broad Institute Genomics Platform"/>
            <consortium name="The Broad Institute Genome Sequencing Center for Infectious Disease"/>
            <person name="Wu L."/>
            <person name="Ma J."/>
        </authorList>
    </citation>
    <scope>NUCLEOTIDE SEQUENCE [LARGE SCALE GENOMIC DNA]</scope>
    <source>
        <strain evidence="4">JCM 12763</strain>
    </source>
</reference>
<feature type="domain" description="Knr4/Smi1-like" evidence="2">
    <location>
        <begin position="63"/>
        <end position="156"/>
    </location>
</feature>
<dbReference type="EMBL" id="JBHSPT010000032">
    <property type="protein sequence ID" value="MFC6056465.1"/>
    <property type="molecule type" value="Genomic_DNA"/>
</dbReference>
<dbReference type="Proteomes" id="UP001596242">
    <property type="component" value="Unassembled WGS sequence"/>
</dbReference>
<protein>
    <submittedName>
        <fullName evidence="3">SMI1/KNR4 family protein</fullName>
    </submittedName>
</protein>
<dbReference type="InterPro" id="IPR018958">
    <property type="entry name" value="Knr4/Smi1-like_dom"/>
</dbReference>
<accession>A0ABW1LZG7</accession>
<feature type="region of interest" description="Disordered" evidence="1">
    <location>
        <begin position="123"/>
        <end position="144"/>
    </location>
</feature>
<name>A0ABW1LZG7_9ACTN</name>
<dbReference type="Pfam" id="PF09346">
    <property type="entry name" value="SMI1_KNR4"/>
    <property type="match status" value="1"/>
</dbReference>
<evidence type="ECO:0000313" key="3">
    <source>
        <dbReference type="EMBL" id="MFC6056465.1"/>
    </source>
</evidence>
<sequence>MPCAHSSSAWKAPAPRPTHPAHEHRFKGSNRAPCPARRGGAAPALIRLAQYTPRTFAALEPPAERSAVAAAERAIGRPLPEQLTESLLRHNGPGHRNLLPPLWMLLDTKGIVDSWEPRTRIHDASDGAEEGDPEGEHGPWGHPLWTPFAADGVGDYRRAVVDETELDWTGRGDPLNIRDATV</sequence>
<feature type="region of interest" description="Disordered" evidence="1">
    <location>
        <begin position="1"/>
        <end position="38"/>
    </location>
</feature>
<gene>
    <name evidence="3" type="ORF">ACFP50_13605</name>
</gene>
<comment type="caution">
    <text evidence="3">The sequence shown here is derived from an EMBL/GenBank/DDBJ whole genome shotgun (WGS) entry which is preliminary data.</text>
</comment>
<proteinExistence type="predicted"/>
<evidence type="ECO:0000313" key="4">
    <source>
        <dbReference type="Proteomes" id="UP001596242"/>
    </source>
</evidence>
<dbReference type="RefSeq" id="WP_386396606.1">
    <property type="nucleotide sequence ID" value="NZ_JBHSPT010000032.1"/>
</dbReference>